<dbReference type="RefSeq" id="WP_088650285.1">
    <property type="nucleotide sequence ID" value="NZ_AQQR01000004.1"/>
</dbReference>
<organism evidence="1 2">
    <name type="scientific">Marinibacterium profundimaris</name>
    <dbReference type="NCBI Taxonomy" id="1679460"/>
    <lineage>
        <taxon>Bacteria</taxon>
        <taxon>Pseudomonadati</taxon>
        <taxon>Pseudomonadota</taxon>
        <taxon>Alphaproteobacteria</taxon>
        <taxon>Rhodobacterales</taxon>
        <taxon>Paracoccaceae</taxon>
        <taxon>Marinibacterium</taxon>
    </lineage>
</organism>
<proteinExistence type="predicted"/>
<evidence type="ECO:0000313" key="2">
    <source>
        <dbReference type="Proteomes" id="UP000215377"/>
    </source>
</evidence>
<comment type="caution">
    <text evidence="1">The sequence shown here is derived from an EMBL/GenBank/DDBJ whole genome shotgun (WGS) entry which is preliminary data.</text>
</comment>
<sequence length="71" mass="7725">MTVRIEAYDEGELVGSSSYVTQHATRQFIELDQEIFGDVDEVLFFASGGTDADPDDNGSGAVMFIDDIVFA</sequence>
<accession>A0A225NI79</accession>
<dbReference type="AlphaFoldDB" id="A0A225NI79"/>
<keyword evidence="2" id="KW-1185">Reference proteome</keyword>
<reference evidence="1 2" key="1">
    <citation type="submission" date="2013-04" db="EMBL/GenBank/DDBJ databases">
        <title>Oceanicola sp. 22II1-22F33 Genome Sequencing.</title>
        <authorList>
            <person name="Lai Q."/>
            <person name="Li G."/>
            <person name="Shao Z."/>
        </authorList>
    </citation>
    <scope>NUCLEOTIDE SEQUENCE [LARGE SCALE GENOMIC DNA]</scope>
    <source>
        <strain evidence="1 2">22II1-22F33</strain>
    </source>
</reference>
<gene>
    <name evidence="1" type="ORF">ATO3_12965</name>
</gene>
<protein>
    <submittedName>
        <fullName evidence="1">Uncharacterized protein</fullName>
    </submittedName>
</protein>
<evidence type="ECO:0000313" key="1">
    <source>
        <dbReference type="EMBL" id="OWU73562.1"/>
    </source>
</evidence>
<dbReference type="EMBL" id="AQQR01000004">
    <property type="protein sequence ID" value="OWU73562.1"/>
    <property type="molecule type" value="Genomic_DNA"/>
</dbReference>
<dbReference type="Proteomes" id="UP000215377">
    <property type="component" value="Unassembled WGS sequence"/>
</dbReference>
<name>A0A225NI79_9RHOB</name>